<name>A0A830GP51_9EURY</name>
<protein>
    <recommendedName>
        <fullName evidence="6">Phosphatidic acid phosphatase type 2/haloperoxidase domain-containing protein</fullName>
    </recommendedName>
</protein>
<comment type="subcellular location">
    <subcellularLocation>
        <location evidence="1">Membrane</location>
        <topology evidence="1">Multi-pass membrane protein</topology>
    </subcellularLocation>
</comment>
<reference evidence="7" key="2">
    <citation type="submission" date="2020-09" db="EMBL/GenBank/DDBJ databases">
        <authorList>
            <person name="Sun Q."/>
            <person name="Ohkuma M."/>
        </authorList>
    </citation>
    <scope>NUCLEOTIDE SEQUENCE</scope>
    <source>
        <strain evidence="7">JCM 17820</strain>
    </source>
</reference>
<evidence type="ECO:0000256" key="1">
    <source>
        <dbReference type="ARBA" id="ARBA00004141"/>
    </source>
</evidence>
<evidence type="ECO:0000256" key="3">
    <source>
        <dbReference type="ARBA" id="ARBA00022989"/>
    </source>
</evidence>
<comment type="caution">
    <text evidence="7">The sequence shown here is derived from an EMBL/GenBank/DDBJ whole genome shotgun (WGS) entry which is preliminary data.</text>
</comment>
<dbReference type="Proteomes" id="UP000605784">
    <property type="component" value="Unassembled WGS sequence"/>
</dbReference>
<feature type="transmembrane region" description="Helical" evidence="5">
    <location>
        <begin position="45"/>
        <end position="62"/>
    </location>
</feature>
<dbReference type="InterPro" id="IPR000326">
    <property type="entry name" value="PAP2/HPO"/>
</dbReference>
<dbReference type="CDD" id="cd03386">
    <property type="entry name" value="PAP2_Aur1_like"/>
    <property type="match status" value="1"/>
</dbReference>
<proteinExistence type="predicted"/>
<feature type="domain" description="Phosphatidic acid phosphatase type 2/haloperoxidase" evidence="6">
    <location>
        <begin position="135"/>
        <end position="257"/>
    </location>
</feature>
<organism evidence="7 8">
    <name type="scientific">Haloarcula pellucida</name>
    <dbReference type="NCBI Taxonomy" id="1427151"/>
    <lineage>
        <taxon>Archaea</taxon>
        <taxon>Methanobacteriati</taxon>
        <taxon>Methanobacteriota</taxon>
        <taxon>Stenosarchaea group</taxon>
        <taxon>Halobacteria</taxon>
        <taxon>Halobacteriales</taxon>
        <taxon>Haloarculaceae</taxon>
        <taxon>Haloarcula</taxon>
    </lineage>
</organism>
<keyword evidence="4 5" id="KW-0472">Membrane</keyword>
<feature type="transmembrane region" description="Helical" evidence="5">
    <location>
        <begin position="74"/>
        <end position="96"/>
    </location>
</feature>
<accession>A0A830GP51</accession>
<keyword evidence="3 5" id="KW-1133">Transmembrane helix</keyword>
<feature type="transmembrane region" description="Helical" evidence="5">
    <location>
        <begin position="215"/>
        <end position="236"/>
    </location>
</feature>
<dbReference type="InterPro" id="IPR026841">
    <property type="entry name" value="Aur1/Ipt1"/>
</dbReference>
<sequence length="283" mass="31536">MVLLEFLGKLLVGVLAMVAIAGWLFLDREQATAVPQRSWQRLREIAPHLSLLVGVLALNRVFRNLGQELSWMLGWNITGLIYTIEGDFVALVQVIATPPLTVFFSFVYLYGYVFLATFPVVAYWLLADADPIQRTLVAYALNYGIGLVFYTLFVAFGPRNLLPNTVQELLYTAYPQSQILTSTVNTNTNAFPSLHTSLSVTVALLARRTRDVYPGWYALSTGLAALVVVSTMYLGIHWATDVVAGALLAVASVRLADRYHDLPRVGELLPERTRVRTAERRND</sequence>
<dbReference type="Gene3D" id="1.20.144.10">
    <property type="entry name" value="Phosphatidic acid phosphatase type 2/haloperoxidase"/>
    <property type="match status" value="1"/>
</dbReference>
<dbReference type="GO" id="GO:0016020">
    <property type="term" value="C:membrane"/>
    <property type="evidence" value="ECO:0007669"/>
    <property type="project" value="UniProtKB-SubCell"/>
</dbReference>
<reference evidence="7" key="1">
    <citation type="journal article" date="2014" name="Int. J. Syst. Evol. Microbiol.">
        <title>Complete genome sequence of Corynebacterium casei LMG S-19264T (=DSM 44701T), isolated from a smear-ripened cheese.</title>
        <authorList>
            <consortium name="US DOE Joint Genome Institute (JGI-PGF)"/>
            <person name="Walter F."/>
            <person name="Albersmeier A."/>
            <person name="Kalinowski J."/>
            <person name="Ruckert C."/>
        </authorList>
    </citation>
    <scope>NUCLEOTIDE SEQUENCE</scope>
    <source>
        <strain evidence="7">JCM 17820</strain>
    </source>
</reference>
<dbReference type="Pfam" id="PF14378">
    <property type="entry name" value="PAP2_3"/>
    <property type="match status" value="1"/>
</dbReference>
<gene>
    <name evidence="7" type="ORF">GCM10009030_20380</name>
</gene>
<feature type="transmembrane region" description="Helical" evidence="5">
    <location>
        <begin position="102"/>
        <end position="124"/>
    </location>
</feature>
<dbReference type="PANTHER" id="PTHR31310:SF7">
    <property type="entry name" value="PA-PHOSPHATASE RELATED-FAMILY PROTEIN DDB_G0268928"/>
    <property type="match status" value="1"/>
</dbReference>
<evidence type="ECO:0000256" key="5">
    <source>
        <dbReference type="SAM" id="Phobius"/>
    </source>
</evidence>
<dbReference type="InterPro" id="IPR036938">
    <property type="entry name" value="PAP2/HPO_sf"/>
</dbReference>
<dbReference type="PANTHER" id="PTHR31310">
    <property type="match status" value="1"/>
</dbReference>
<feature type="transmembrane region" description="Helical" evidence="5">
    <location>
        <begin position="136"/>
        <end position="156"/>
    </location>
</feature>
<dbReference type="EMBL" id="BMOU01000003">
    <property type="protein sequence ID" value="GGN94215.1"/>
    <property type="molecule type" value="Genomic_DNA"/>
</dbReference>
<evidence type="ECO:0000256" key="2">
    <source>
        <dbReference type="ARBA" id="ARBA00022692"/>
    </source>
</evidence>
<feature type="transmembrane region" description="Helical" evidence="5">
    <location>
        <begin position="7"/>
        <end position="25"/>
    </location>
</feature>
<evidence type="ECO:0000256" key="4">
    <source>
        <dbReference type="ARBA" id="ARBA00023136"/>
    </source>
</evidence>
<evidence type="ECO:0000313" key="7">
    <source>
        <dbReference type="EMBL" id="GGN94215.1"/>
    </source>
</evidence>
<dbReference type="SUPFAM" id="SSF48317">
    <property type="entry name" value="Acid phosphatase/Vanadium-dependent haloperoxidase"/>
    <property type="match status" value="1"/>
</dbReference>
<dbReference type="RefSeq" id="WP_229783106.1">
    <property type="nucleotide sequence ID" value="NZ_BMOU01000003.1"/>
</dbReference>
<evidence type="ECO:0000259" key="6">
    <source>
        <dbReference type="SMART" id="SM00014"/>
    </source>
</evidence>
<dbReference type="InterPro" id="IPR052185">
    <property type="entry name" value="IPC_Synthase-Related"/>
</dbReference>
<dbReference type="AlphaFoldDB" id="A0A830GP51"/>
<evidence type="ECO:0000313" key="8">
    <source>
        <dbReference type="Proteomes" id="UP000605784"/>
    </source>
</evidence>
<dbReference type="SMART" id="SM00014">
    <property type="entry name" value="acidPPc"/>
    <property type="match status" value="1"/>
</dbReference>
<keyword evidence="2 5" id="KW-0812">Transmembrane</keyword>
<keyword evidence="8" id="KW-1185">Reference proteome</keyword>